<feature type="region of interest" description="Disordered" evidence="2">
    <location>
        <begin position="948"/>
        <end position="973"/>
    </location>
</feature>
<comment type="caution">
    <text evidence="3">The sequence shown here is derived from an EMBL/GenBank/DDBJ whole genome shotgun (WGS) entry which is preliminary data.</text>
</comment>
<evidence type="ECO:0000313" key="4">
    <source>
        <dbReference type="Proteomes" id="UP000243217"/>
    </source>
</evidence>
<evidence type="ECO:0000313" key="3">
    <source>
        <dbReference type="EMBL" id="OQR88606.1"/>
    </source>
</evidence>
<dbReference type="EMBL" id="JNBS01003105">
    <property type="protein sequence ID" value="OQR88606.1"/>
    <property type="molecule type" value="Genomic_DNA"/>
</dbReference>
<dbReference type="AlphaFoldDB" id="A0A1V9YS95"/>
<proteinExistence type="predicted"/>
<evidence type="ECO:0000256" key="1">
    <source>
        <dbReference type="SAM" id="Coils"/>
    </source>
</evidence>
<reference evidence="3 4" key="1">
    <citation type="journal article" date="2014" name="Genome Biol. Evol.">
        <title>The secreted proteins of Achlya hypogyna and Thraustotheca clavata identify the ancestral oomycete secretome and reveal gene acquisitions by horizontal gene transfer.</title>
        <authorList>
            <person name="Misner I."/>
            <person name="Blouin N."/>
            <person name="Leonard G."/>
            <person name="Richards T.A."/>
            <person name="Lane C.E."/>
        </authorList>
    </citation>
    <scope>NUCLEOTIDE SEQUENCE [LARGE SCALE GENOMIC DNA]</scope>
    <source>
        <strain evidence="3 4">ATCC 34112</strain>
    </source>
</reference>
<organism evidence="3 4">
    <name type="scientific">Thraustotheca clavata</name>
    <dbReference type="NCBI Taxonomy" id="74557"/>
    <lineage>
        <taxon>Eukaryota</taxon>
        <taxon>Sar</taxon>
        <taxon>Stramenopiles</taxon>
        <taxon>Oomycota</taxon>
        <taxon>Saprolegniomycetes</taxon>
        <taxon>Saprolegniales</taxon>
        <taxon>Achlyaceae</taxon>
        <taxon>Thraustotheca</taxon>
    </lineage>
</organism>
<feature type="compositionally biased region" description="Polar residues" evidence="2">
    <location>
        <begin position="501"/>
        <end position="514"/>
    </location>
</feature>
<sequence>MEDDNLLQYASGNGNSPSIEAKAALELEQILSEEQVEMSLTKDQIIEILEQRLVRRSALIDTIRHAYYHDVIVIKENLAAKQANPNYNCDERIHALPSVDLRNTLPLFAPDQTYLRVLPCEKCGGTLELVHGETSELNLARSQCAQALKAEQNMKGIIDIISELKEATEISDALQQRLKALAKENAFTLEQLQISRKAERDQKSLLAELKSKLNQATANNESVSKLTAQLKELRAGYEEATKQKKLITRNRDDIQDDLQALETAHATQKSELIRITTDCEMTKQRLEDMTEMKSTINNELGDLAAKYKEQVRLNEIIQESLSKWKQEYAILSTKFEQTNRQLEDQLVSEEMARENTHERYMDEKKRCKQLQLEMEMARKDAVEYQILYTQLTTKLENIDKEHENNIKVEAQTWQEKLQSLKQEVDRAQMQECDIISEVMKRFHDDDDYFDDYDGGYSEPEEEEDQIIQTPSSAPNILILPTRPSTPSVGDGNESTRLHTPATPSHSDDMSNTPGDDTKRKKIAISRKGPQNAELVQLMSEMKDMQEKCKVLRHKIHESDKHIMQLSVQITDLTATNQALEAVIKERAADDVERNQSECELIKSLKSSRENIDMLTAQLDRYERKTISFEGFFSQISSELYTYYQNAQLISPVEPPPVIVPEDDENKPNTLSAEILAKKARMKRELYEEKKLNNYVYAYTERVELCLLDIKRAYDFMIEVKHESMEYMRTCQAQAAQIDKLGDTVDRLQMNLEIEKTSVTKLERLNRITLNDYTHIQERIRHYERESGDIEIERNKLLEEKRKIAFIMMEKSKTLDREIDLNEQMTKKLHEMEKNHVKFREDNSILNQKVDAFEAAIQFKKDTNKDVGILVRPQLDDTGMQTDKWKPQGLVLRQRNSPNQIPQRYEGASRIMVACPSLDTLLKDKPLYQEPEERYLPLNDPLERRIQTADPAIPSRKQQRKQLSGRISLPKVNGLPSQSQVPIVGNFMN</sequence>
<feature type="coiled-coil region" evidence="1">
    <location>
        <begin position="164"/>
        <end position="271"/>
    </location>
</feature>
<accession>A0A1V9YS95</accession>
<feature type="region of interest" description="Disordered" evidence="2">
    <location>
        <begin position="481"/>
        <end position="517"/>
    </location>
</feature>
<evidence type="ECO:0000256" key="2">
    <source>
        <dbReference type="SAM" id="MobiDB-lite"/>
    </source>
</evidence>
<gene>
    <name evidence="3" type="ORF">THRCLA_10211</name>
</gene>
<dbReference type="OrthoDB" id="72944at2759"/>
<name>A0A1V9YS95_9STRA</name>
<protein>
    <submittedName>
        <fullName evidence="3">Uncharacterized protein</fullName>
    </submittedName>
</protein>
<keyword evidence="4" id="KW-1185">Reference proteome</keyword>
<keyword evidence="1" id="KW-0175">Coiled coil</keyword>
<dbReference type="Proteomes" id="UP000243217">
    <property type="component" value="Unassembled WGS sequence"/>
</dbReference>
<feature type="coiled-coil region" evidence="1">
    <location>
        <begin position="339"/>
        <end position="430"/>
    </location>
</feature>
<feature type="coiled-coil region" evidence="1">
    <location>
        <begin position="744"/>
        <end position="841"/>
    </location>
</feature>